<organism evidence="1 2">
    <name type="scientific">Adhaeribacter arboris</name>
    <dbReference type="NCBI Taxonomy" id="2072846"/>
    <lineage>
        <taxon>Bacteria</taxon>
        <taxon>Pseudomonadati</taxon>
        <taxon>Bacteroidota</taxon>
        <taxon>Cytophagia</taxon>
        <taxon>Cytophagales</taxon>
        <taxon>Hymenobacteraceae</taxon>
        <taxon>Adhaeribacter</taxon>
    </lineage>
</organism>
<proteinExistence type="predicted"/>
<dbReference type="RefSeq" id="WP_106926015.1">
    <property type="nucleotide sequence ID" value="NZ_PYFT01000001.1"/>
</dbReference>
<name>A0A2T2YA87_9BACT</name>
<comment type="caution">
    <text evidence="1">The sequence shown here is derived from an EMBL/GenBank/DDBJ whole genome shotgun (WGS) entry which is preliminary data.</text>
</comment>
<protein>
    <submittedName>
        <fullName evidence="1">Uncharacterized protein</fullName>
    </submittedName>
</protein>
<evidence type="ECO:0000313" key="1">
    <source>
        <dbReference type="EMBL" id="PSR52414.1"/>
    </source>
</evidence>
<gene>
    <name evidence="1" type="ORF">AHMF7605_02185</name>
</gene>
<accession>A0A2T2YA87</accession>
<dbReference type="Proteomes" id="UP000240357">
    <property type="component" value="Unassembled WGS sequence"/>
</dbReference>
<keyword evidence="2" id="KW-1185">Reference proteome</keyword>
<reference evidence="1 2" key="1">
    <citation type="submission" date="2018-03" db="EMBL/GenBank/DDBJ databases">
        <title>Adhaeribacter sp. HMF7605 Genome sequencing and assembly.</title>
        <authorList>
            <person name="Kang H."/>
            <person name="Kang J."/>
            <person name="Cha I."/>
            <person name="Kim H."/>
            <person name="Joh K."/>
        </authorList>
    </citation>
    <scope>NUCLEOTIDE SEQUENCE [LARGE SCALE GENOMIC DNA]</scope>
    <source>
        <strain evidence="1 2">HMF7605</strain>
    </source>
</reference>
<dbReference type="AlphaFoldDB" id="A0A2T2YA87"/>
<dbReference type="EMBL" id="PYFT01000001">
    <property type="protein sequence ID" value="PSR52414.1"/>
    <property type="molecule type" value="Genomic_DNA"/>
</dbReference>
<sequence length="85" mass="9772">MKAFIHNYPEPPSFLSDRIEFRGNVYDDAGHLHKTDELIATITHNYGNWHWHVFIPNNQPGSVNKGECPTYQEAYDHVNAYVGQG</sequence>
<evidence type="ECO:0000313" key="2">
    <source>
        <dbReference type="Proteomes" id="UP000240357"/>
    </source>
</evidence>